<dbReference type="RefSeq" id="WP_053247837.1">
    <property type="nucleotide sequence ID" value="NZ_LGAP01000002.1"/>
</dbReference>
<dbReference type="Gene3D" id="3.90.1300.10">
    <property type="entry name" value="Amidase signature (AS) domain"/>
    <property type="match status" value="1"/>
</dbReference>
<dbReference type="InterPro" id="IPR023631">
    <property type="entry name" value="Amidase_dom"/>
</dbReference>
<dbReference type="PATRIC" id="fig|106592.7.peg.2768"/>
<gene>
    <name evidence="4" type="ORF">AC244_05660</name>
</gene>
<organism evidence="4 5">
    <name type="scientific">Ensifer adhaerens</name>
    <name type="common">Sinorhizobium morelense</name>
    <dbReference type="NCBI Taxonomy" id="106592"/>
    <lineage>
        <taxon>Bacteria</taxon>
        <taxon>Pseudomonadati</taxon>
        <taxon>Pseudomonadota</taxon>
        <taxon>Alphaproteobacteria</taxon>
        <taxon>Hyphomicrobiales</taxon>
        <taxon>Rhizobiaceae</taxon>
        <taxon>Sinorhizobium/Ensifer group</taxon>
        <taxon>Ensifer</taxon>
    </lineage>
</organism>
<dbReference type="InterPro" id="IPR020556">
    <property type="entry name" value="Amidase_CS"/>
</dbReference>
<dbReference type="PANTHER" id="PTHR11895:SF176">
    <property type="entry name" value="AMIDASE AMID-RELATED"/>
    <property type="match status" value="1"/>
</dbReference>
<evidence type="ECO:0000259" key="3">
    <source>
        <dbReference type="Pfam" id="PF01425"/>
    </source>
</evidence>
<dbReference type="InterPro" id="IPR000120">
    <property type="entry name" value="Amidase"/>
</dbReference>
<feature type="domain" description="Amidase" evidence="3">
    <location>
        <begin position="31"/>
        <end position="442"/>
    </location>
</feature>
<dbReference type="PROSITE" id="PS00571">
    <property type="entry name" value="AMIDASES"/>
    <property type="match status" value="1"/>
</dbReference>
<evidence type="ECO:0000313" key="4">
    <source>
        <dbReference type="EMBL" id="KOF20904.1"/>
    </source>
</evidence>
<dbReference type="NCBIfam" id="NF005460">
    <property type="entry name" value="PRK07056.1"/>
    <property type="match status" value="1"/>
</dbReference>
<comment type="function">
    <text evidence="1">Hydrolyzes indole-3-acetamide (IAM) into indole-3-acetic acid (IAA).</text>
</comment>
<dbReference type="NCBIfam" id="NF004766">
    <property type="entry name" value="PRK06102.1"/>
    <property type="match status" value="1"/>
</dbReference>
<dbReference type="Pfam" id="PF01425">
    <property type="entry name" value="Amidase"/>
    <property type="match status" value="1"/>
</dbReference>
<comment type="caution">
    <text evidence="4">The sequence shown here is derived from an EMBL/GenBank/DDBJ whole genome shotgun (WGS) entry which is preliminary data.</text>
</comment>
<dbReference type="SUPFAM" id="SSF75304">
    <property type="entry name" value="Amidase signature (AS) enzymes"/>
    <property type="match status" value="1"/>
</dbReference>
<sequence>MTQDLGGRSIAQLSALLQSGALDPRDLAGWTLDRIRNHDDQTIFTTVLPERALHEAGASARRIAAGRSLGLLDGIPVAWKDLFAIAGVPTTAGSAVLKDALAAQEDAAVVTALAHAGLVSIGRVNMSEFAFSGLGINPHYGTPRNPRARDVDRLPGGSSSGSGVAVAADLVPVSIGTDTGGSIRIPAAFNGIVGYKATRGRYSMRGVFPLSKSLDSLGPLCRTVQDAVWVDAAMRGLPAPEIRRGSLEGLSIVVPTTVVFDGVEDGVVSAFEAALDRLERAGARIRRQPFPAFARIFETMARHGPLVTAEAFALHRERLEGPQAASMDQRVVARARLGQGISLSDYIATLEIREALIADVAASVGPKELIAYPTVAHVAPPMAPLLTDDALFVETNARTLRNTSIGNFLDWCGVSLPCGSGEAGMPVGLLLSAQPHHDAHLLSMALAAEAVVRAD</sequence>
<evidence type="ECO:0000256" key="1">
    <source>
        <dbReference type="ARBA" id="ARBA00003871"/>
    </source>
</evidence>
<proteinExistence type="predicted"/>
<dbReference type="EMBL" id="LGAP01000002">
    <property type="protein sequence ID" value="KOF20904.1"/>
    <property type="molecule type" value="Genomic_DNA"/>
</dbReference>
<name>A0A0L8C288_ENSAD</name>
<reference evidence="5" key="1">
    <citation type="submission" date="2015-07" db="EMBL/GenBank/DDBJ databases">
        <title>Whole genome sequence of an Ensifer adhaerens strain isolated from a cave pool in the Wind Cave National Park.</title>
        <authorList>
            <person name="Eng W.W.H."/>
            <person name="Gan H.M."/>
            <person name="Barton H.A."/>
            <person name="Savka M.A."/>
        </authorList>
    </citation>
    <scope>NUCLEOTIDE SEQUENCE [LARGE SCALE GENOMIC DNA]</scope>
    <source>
        <strain evidence="5">SD006</strain>
    </source>
</reference>
<dbReference type="AlphaFoldDB" id="A0A0L8C288"/>
<evidence type="ECO:0000256" key="2">
    <source>
        <dbReference type="ARBA" id="ARBA00021874"/>
    </source>
</evidence>
<dbReference type="OrthoDB" id="9811471at2"/>
<protein>
    <recommendedName>
        <fullName evidence="2">Indoleacetamide hydrolase</fullName>
    </recommendedName>
</protein>
<dbReference type="InterPro" id="IPR036928">
    <property type="entry name" value="AS_sf"/>
</dbReference>
<dbReference type="GO" id="GO:0003824">
    <property type="term" value="F:catalytic activity"/>
    <property type="evidence" value="ECO:0007669"/>
    <property type="project" value="InterPro"/>
</dbReference>
<dbReference type="PANTHER" id="PTHR11895">
    <property type="entry name" value="TRANSAMIDASE"/>
    <property type="match status" value="1"/>
</dbReference>
<dbReference type="Proteomes" id="UP000037425">
    <property type="component" value="Unassembled WGS sequence"/>
</dbReference>
<accession>A0A0L8C288</accession>
<evidence type="ECO:0000313" key="5">
    <source>
        <dbReference type="Proteomes" id="UP000037425"/>
    </source>
</evidence>